<sequence>MSAYRTQDSLVTFYTEALAAGDNTAENLQAPITPEFAEMITTAALTGAARTAVDIGYGAGAYSIALAQHGFKVEAVDRVPAQLLTERLPSADWAHRINTVTSRIEDYTIPVPLGVLVAKDVLHYLAPDDVCAILDAGVRASVPGSCHYLHVFTDIRRTGHSGDSIQIEGELGWSTEEFTSACTQLYRGWSLLATAGAHTERDRRTGRPYFEATRNTLIAQRPQQ</sequence>
<name>A0A5R8P9J2_9NOCA</name>
<protein>
    <recommendedName>
        <fullName evidence="3">Class I SAM-dependent methyltransferase</fullName>
    </recommendedName>
</protein>
<dbReference type="Gene3D" id="3.40.50.150">
    <property type="entry name" value="Vaccinia Virus protein VP39"/>
    <property type="match status" value="1"/>
</dbReference>
<comment type="caution">
    <text evidence="1">The sequence shown here is derived from an EMBL/GenBank/DDBJ whole genome shotgun (WGS) entry which is preliminary data.</text>
</comment>
<dbReference type="Proteomes" id="UP000308349">
    <property type="component" value="Unassembled WGS sequence"/>
</dbReference>
<reference evidence="1 2" key="1">
    <citation type="submission" date="2019-05" db="EMBL/GenBank/DDBJ databases">
        <title>Genomes sequences of two Nocardia cyriacigeorgica environmental isolates, type strains Nocardia asteroides ATCC 19247 and Nocardia cyriacigeorgica DSM 44484.</title>
        <authorList>
            <person name="Vautrin F."/>
            <person name="Bergeron E."/>
            <person name="Dubost A."/>
            <person name="Abrouk D."/>
            <person name="Rodriguez Nava V."/>
            <person name="Pujic P."/>
        </authorList>
    </citation>
    <scope>NUCLEOTIDE SEQUENCE [LARGE SCALE GENOMIC DNA]</scope>
    <source>
        <strain evidence="1 2">EML 1456</strain>
    </source>
</reference>
<gene>
    <name evidence="1" type="ORF">FEK35_23390</name>
</gene>
<accession>A0A5R8P9J2</accession>
<evidence type="ECO:0000313" key="1">
    <source>
        <dbReference type="EMBL" id="TLG01806.1"/>
    </source>
</evidence>
<dbReference type="EMBL" id="VBUU01000029">
    <property type="protein sequence ID" value="TLG01806.1"/>
    <property type="molecule type" value="Genomic_DNA"/>
</dbReference>
<dbReference type="CDD" id="cd02440">
    <property type="entry name" value="AdoMet_MTases"/>
    <property type="match status" value="1"/>
</dbReference>
<dbReference type="AlphaFoldDB" id="A0A5R8P9J2"/>
<evidence type="ECO:0000313" key="2">
    <source>
        <dbReference type="Proteomes" id="UP000308349"/>
    </source>
</evidence>
<dbReference type="SUPFAM" id="SSF53335">
    <property type="entry name" value="S-adenosyl-L-methionine-dependent methyltransferases"/>
    <property type="match status" value="1"/>
</dbReference>
<organism evidence="1 2">
    <name type="scientific">Nocardia cyriacigeorgica</name>
    <dbReference type="NCBI Taxonomy" id="135487"/>
    <lineage>
        <taxon>Bacteria</taxon>
        <taxon>Bacillati</taxon>
        <taxon>Actinomycetota</taxon>
        <taxon>Actinomycetes</taxon>
        <taxon>Mycobacteriales</taxon>
        <taxon>Nocardiaceae</taxon>
        <taxon>Nocardia</taxon>
    </lineage>
</organism>
<dbReference type="OrthoDB" id="4567566at2"/>
<evidence type="ECO:0008006" key="3">
    <source>
        <dbReference type="Google" id="ProtNLM"/>
    </source>
</evidence>
<dbReference type="InterPro" id="IPR029063">
    <property type="entry name" value="SAM-dependent_MTases_sf"/>
</dbReference>
<proteinExistence type="predicted"/>
<dbReference type="RefSeq" id="WP_138458006.1">
    <property type="nucleotide sequence ID" value="NZ_VBUU01000029.1"/>
</dbReference>